<dbReference type="KEGG" id="rfo:REIFOR_00869"/>
<keyword evidence="2" id="KW-1185">Reference proteome</keyword>
<reference evidence="1 2" key="1">
    <citation type="journal article" date="2017" name="Environ. Microbiol.">
        <title>Genomic and physiological analyses of 'Reinekea forsetii' reveal a versatile opportunistic lifestyle during spring algae blooms.</title>
        <authorList>
            <person name="Avci B."/>
            <person name="Hahnke R.L."/>
            <person name="Chafee M."/>
            <person name="Fischer T."/>
            <person name="Gruber-Vodicka H."/>
            <person name="Tegetmeyer H.E."/>
            <person name="Harder J."/>
            <person name="Fuchs B.M."/>
            <person name="Amann R.I."/>
            <person name="Teeling H."/>
        </authorList>
    </citation>
    <scope>NUCLEOTIDE SEQUENCE [LARGE SCALE GENOMIC DNA]</scope>
    <source>
        <strain evidence="1 2">Hel1_31_D35</strain>
    </source>
</reference>
<gene>
    <name evidence="1" type="ORF">REIFOR_00869</name>
</gene>
<proteinExistence type="predicted"/>
<evidence type="ECO:0000313" key="2">
    <source>
        <dbReference type="Proteomes" id="UP000229757"/>
    </source>
</evidence>
<dbReference type="RefSeq" id="WP_100256408.1">
    <property type="nucleotide sequence ID" value="NZ_CP011797.1"/>
</dbReference>
<evidence type="ECO:0000313" key="1">
    <source>
        <dbReference type="EMBL" id="ATX76037.1"/>
    </source>
</evidence>
<dbReference type="AlphaFoldDB" id="A0A2K8KMG6"/>
<dbReference type="EMBL" id="CP011797">
    <property type="protein sequence ID" value="ATX76037.1"/>
    <property type="molecule type" value="Genomic_DNA"/>
</dbReference>
<dbReference type="Proteomes" id="UP000229757">
    <property type="component" value="Chromosome"/>
</dbReference>
<protein>
    <submittedName>
        <fullName evidence="1">Uncharacterized protein</fullName>
    </submittedName>
</protein>
<sequence>MNDTVTQLTEQLNALKKGLFLMSPRDRVRALSTHETDDLIHELQDTADKALKTLEGLTG</sequence>
<name>A0A2K8KMG6_9GAMM</name>
<dbReference type="OrthoDB" id="6198398at2"/>
<organism evidence="1 2">
    <name type="scientific">Reinekea forsetii</name>
    <dbReference type="NCBI Taxonomy" id="1336806"/>
    <lineage>
        <taxon>Bacteria</taxon>
        <taxon>Pseudomonadati</taxon>
        <taxon>Pseudomonadota</taxon>
        <taxon>Gammaproteobacteria</taxon>
        <taxon>Oceanospirillales</taxon>
        <taxon>Saccharospirillaceae</taxon>
        <taxon>Reinekea</taxon>
    </lineage>
</organism>
<accession>A0A2K8KMG6</accession>